<reference evidence="1" key="1">
    <citation type="submission" date="2015-01" db="EMBL/GenBank/DDBJ databases">
        <title>The Genome Sequence of Cryptococcus gattii CA1280.</title>
        <authorList>
            <consortium name="The Broad Institute Genomics Platform"/>
            <person name="Cuomo C."/>
            <person name="Litvintseva A."/>
            <person name="Chen Y."/>
            <person name="Heitman J."/>
            <person name="Sun S."/>
            <person name="Springer D."/>
            <person name="Dromer F."/>
            <person name="Young S."/>
            <person name="Zeng Q."/>
            <person name="Gargeya S."/>
            <person name="Abouelleil A."/>
            <person name="Alvarado L."/>
            <person name="Chapman S.B."/>
            <person name="Gainer-Dewar J."/>
            <person name="Goldberg J."/>
            <person name="Griggs A."/>
            <person name="Gujja S."/>
            <person name="Hansen M."/>
            <person name="Howarth C."/>
            <person name="Imamovic A."/>
            <person name="Larimer J."/>
            <person name="Murphy C."/>
            <person name="Naylor J."/>
            <person name="Pearson M."/>
            <person name="Priest M."/>
            <person name="Roberts A."/>
            <person name="Saif S."/>
            <person name="Shea T."/>
            <person name="Sykes S."/>
            <person name="Wortman J."/>
            <person name="Nusbaum C."/>
            <person name="Birren B."/>
        </authorList>
    </citation>
    <scope>NUCLEOTIDE SEQUENCE [LARGE SCALE GENOMIC DNA]</scope>
    <source>
        <strain evidence="1">CA1280</strain>
    </source>
</reference>
<organism evidence="1">
    <name type="scientific">Cryptococcus bacillisporus CA1280</name>
    <dbReference type="NCBI Taxonomy" id="1296109"/>
    <lineage>
        <taxon>Eukaryota</taxon>
        <taxon>Fungi</taxon>
        <taxon>Dikarya</taxon>
        <taxon>Basidiomycota</taxon>
        <taxon>Agaricomycotina</taxon>
        <taxon>Tremellomycetes</taxon>
        <taxon>Tremellales</taxon>
        <taxon>Cryptococcaceae</taxon>
        <taxon>Cryptococcus</taxon>
        <taxon>Cryptococcus gattii species complex</taxon>
    </lineage>
</organism>
<evidence type="ECO:0000313" key="1">
    <source>
        <dbReference type="EMBL" id="KIR48479.1"/>
    </source>
</evidence>
<proteinExistence type="predicted"/>
<dbReference type="OrthoDB" id="10418897at2759"/>
<feature type="non-terminal residue" evidence="1">
    <location>
        <position position="54"/>
    </location>
</feature>
<feature type="non-terminal residue" evidence="1">
    <location>
        <position position="1"/>
    </location>
</feature>
<name>A0A0D0VQ09_CRYGA</name>
<dbReference type="HOGENOM" id="CLU_3055921_0_0_1"/>
<sequence>YMEAPFPDHAKVAYTHLKNSIAQRRFYAMIISSMVLHNLLVTIGDTEGWEAEHY</sequence>
<accession>A0A0D0VQ09</accession>
<dbReference type="AlphaFoldDB" id="A0A0D0VQ09"/>
<gene>
    <name evidence="1" type="ORF">I312_02325</name>
</gene>
<dbReference type="EMBL" id="KN847977">
    <property type="protein sequence ID" value="KIR48479.1"/>
    <property type="molecule type" value="Genomic_DNA"/>
</dbReference>
<protein>
    <submittedName>
        <fullName evidence="1">Uncharacterized protein</fullName>
    </submittedName>
</protein>